<evidence type="ECO:0000259" key="1">
    <source>
        <dbReference type="Pfam" id="PF12804"/>
    </source>
</evidence>
<evidence type="ECO:0000313" key="3">
    <source>
        <dbReference type="Proteomes" id="UP000075359"/>
    </source>
</evidence>
<dbReference type="AlphaFoldDB" id="A0A151CE44"/>
<dbReference type="EMBL" id="LNKT01000067">
    <property type="protein sequence ID" value="KYJ85806.1"/>
    <property type="molecule type" value="Genomic_DNA"/>
</dbReference>
<dbReference type="InterPro" id="IPR025877">
    <property type="entry name" value="MobA-like_NTP_Trfase"/>
</dbReference>
<dbReference type="Pfam" id="PF12804">
    <property type="entry name" value="NTP_transf_3"/>
    <property type="match status" value="1"/>
</dbReference>
<dbReference type="PANTHER" id="PTHR43777:SF1">
    <property type="entry name" value="MOLYBDENUM COFACTOR CYTIDYLYLTRANSFERASE"/>
    <property type="match status" value="1"/>
</dbReference>
<dbReference type="Gene3D" id="3.90.550.10">
    <property type="entry name" value="Spore Coat Polysaccharide Biosynthesis Protein SpsA, Chain A"/>
    <property type="match status" value="1"/>
</dbReference>
<accession>A0A151CE44</accession>
<organism evidence="2 3">
    <name type="scientific">Sulfurovum riftiae</name>
    <dbReference type="NCBI Taxonomy" id="1630136"/>
    <lineage>
        <taxon>Bacteria</taxon>
        <taxon>Pseudomonadati</taxon>
        <taxon>Campylobacterota</taxon>
        <taxon>Epsilonproteobacteria</taxon>
        <taxon>Campylobacterales</taxon>
        <taxon>Sulfurovaceae</taxon>
        <taxon>Sulfurovum</taxon>
    </lineage>
</organism>
<sequence>MTTVVLLAAGRSSRTSGLKQLYRVDGEYLINIQTGILQSYGFDVAVVLGYEYEKIRRVLAKNVTVVYNENYDEGMFSSVKKAFQSLDREALVFCHIDRPVPDLSVFKALLENGKRVAVALYNGKKAPPVRIHASVKDSLLDSDLKRLDHWVSAEDDVAYVDVDDPKVHYNANTDEALKQYFG</sequence>
<gene>
    <name evidence="2" type="ORF">AS592_03450</name>
</gene>
<dbReference type="Proteomes" id="UP000075359">
    <property type="component" value="Unassembled WGS sequence"/>
</dbReference>
<dbReference type="SUPFAM" id="SSF53448">
    <property type="entry name" value="Nucleotide-diphospho-sugar transferases"/>
    <property type="match status" value="1"/>
</dbReference>
<dbReference type="GO" id="GO:0016779">
    <property type="term" value="F:nucleotidyltransferase activity"/>
    <property type="evidence" value="ECO:0007669"/>
    <property type="project" value="UniProtKB-ARBA"/>
</dbReference>
<comment type="caution">
    <text evidence="2">The sequence shown here is derived from an EMBL/GenBank/DDBJ whole genome shotgun (WGS) entry which is preliminary data.</text>
</comment>
<evidence type="ECO:0000313" key="2">
    <source>
        <dbReference type="EMBL" id="KYJ85806.1"/>
    </source>
</evidence>
<keyword evidence="3" id="KW-1185">Reference proteome</keyword>
<dbReference type="STRING" id="1630136.AS592_03450"/>
<dbReference type="PANTHER" id="PTHR43777">
    <property type="entry name" value="MOLYBDENUM COFACTOR CYTIDYLYLTRANSFERASE"/>
    <property type="match status" value="1"/>
</dbReference>
<name>A0A151CE44_9BACT</name>
<dbReference type="RefSeq" id="WP_067332270.1">
    <property type="nucleotide sequence ID" value="NZ_LNKT01000067.1"/>
</dbReference>
<feature type="domain" description="MobA-like NTP transferase" evidence="1">
    <location>
        <begin position="4"/>
        <end position="143"/>
    </location>
</feature>
<reference evidence="2 3" key="1">
    <citation type="submission" date="2015-11" db="EMBL/GenBank/DDBJ databases">
        <title>Draft genome of Sulfurovum riftiae 1812E, a member of the Epsilonproteobacteria isolated from the tube of the deep-sea hydrothermal vent tubewom Riftia pachyptila.</title>
        <authorList>
            <person name="Vetriani C."/>
            <person name="Giovannelli D."/>
        </authorList>
    </citation>
    <scope>NUCLEOTIDE SEQUENCE [LARGE SCALE GENOMIC DNA]</scope>
    <source>
        <strain evidence="2 3">1812E</strain>
    </source>
</reference>
<protein>
    <recommendedName>
        <fullName evidence="1">MobA-like NTP transferase domain-containing protein</fullName>
    </recommendedName>
</protein>
<dbReference type="InterPro" id="IPR029044">
    <property type="entry name" value="Nucleotide-diphossugar_trans"/>
</dbReference>
<proteinExistence type="predicted"/>